<dbReference type="EMBL" id="JH767150">
    <property type="protein sequence ID" value="EQC35593.1"/>
    <property type="molecule type" value="Genomic_DNA"/>
</dbReference>
<accession>T0RT39</accession>
<reference evidence="6 7" key="1">
    <citation type="submission" date="2012-04" db="EMBL/GenBank/DDBJ databases">
        <title>The Genome Sequence of Saprolegnia declina VS20.</title>
        <authorList>
            <consortium name="The Broad Institute Genome Sequencing Platform"/>
            <person name="Russ C."/>
            <person name="Nusbaum C."/>
            <person name="Tyler B."/>
            <person name="van West P."/>
            <person name="Dieguez-Uribeondo J."/>
            <person name="de Bruijn I."/>
            <person name="Tripathy S."/>
            <person name="Jiang R."/>
            <person name="Young S.K."/>
            <person name="Zeng Q."/>
            <person name="Gargeya S."/>
            <person name="Fitzgerald M."/>
            <person name="Haas B."/>
            <person name="Abouelleil A."/>
            <person name="Alvarado L."/>
            <person name="Arachchi H.M."/>
            <person name="Berlin A."/>
            <person name="Chapman S.B."/>
            <person name="Goldberg J."/>
            <person name="Griggs A."/>
            <person name="Gujja S."/>
            <person name="Hansen M."/>
            <person name="Howarth C."/>
            <person name="Imamovic A."/>
            <person name="Larimer J."/>
            <person name="McCowen C."/>
            <person name="Montmayeur A."/>
            <person name="Murphy C."/>
            <person name="Neiman D."/>
            <person name="Pearson M."/>
            <person name="Priest M."/>
            <person name="Roberts A."/>
            <person name="Saif S."/>
            <person name="Shea T."/>
            <person name="Sisk P."/>
            <person name="Sykes S."/>
            <person name="Wortman J."/>
            <person name="Nusbaum C."/>
            <person name="Birren B."/>
        </authorList>
    </citation>
    <scope>NUCLEOTIDE SEQUENCE [LARGE SCALE GENOMIC DNA]</scope>
    <source>
        <strain evidence="6 7">VS20</strain>
    </source>
</reference>
<dbReference type="InterPro" id="IPR037895">
    <property type="entry name" value="NUDCD1"/>
</dbReference>
<keyword evidence="3" id="KW-0963">Cytoplasm</keyword>
<dbReference type="InParanoid" id="T0RT39"/>
<dbReference type="PANTHER" id="PTHR21664">
    <property type="entry name" value="CHRONIC MYELOGENOUS LEUKEMIA TUMOR ANTIGEN 66"/>
    <property type="match status" value="1"/>
</dbReference>
<keyword evidence="4" id="KW-0539">Nucleus</keyword>
<gene>
    <name evidence="6" type="ORF">SDRG_06881</name>
</gene>
<evidence type="ECO:0000256" key="1">
    <source>
        <dbReference type="ARBA" id="ARBA00004123"/>
    </source>
</evidence>
<dbReference type="Proteomes" id="UP000030762">
    <property type="component" value="Unassembled WGS sequence"/>
</dbReference>
<evidence type="ECO:0000256" key="3">
    <source>
        <dbReference type="ARBA" id="ARBA00022490"/>
    </source>
</evidence>
<dbReference type="PANTHER" id="PTHR21664:SF1">
    <property type="entry name" value="NUDC DOMAIN-CONTAINING PROTEIN 1"/>
    <property type="match status" value="1"/>
</dbReference>
<dbReference type="GeneID" id="19947608"/>
<dbReference type="OMA" id="GAFYDEQ"/>
<feature type="region of interest" description="Disordered" evidence="5">
    <location>
        <begin position="247"/>
        <end position="268"/>
    </location>
</feature>
<evidence type="ECO:0000256" key="4">
    <source>
        <dbReference type="ARBA" id="ARBA00023242"/>
    </source>
</evidence>
<dbReference type="GO" id="GO:0005737">
    <property type="term" value="C:cytoplasm"/>
    <property type="evidence" value="ECO:0007669"/>
    <property type="project" value="UniProtKB-SubCell"/>
</dbReference>
<evidence type="ECO:0000313" key="6">
    <source>
        <dbReference type="EMBL" id="EQC35593.1"/>
    </source>
</evidence>
<organism evidence="6 7">
    <name type="scientific">Saprolegnia diclina (strain VS20)</name>
    <dbReference type="NCBI Taxonomy" id="1156394"/>
    <lineage>
        <taxon>Eukaryota</taxon>
        <taxon>Sar</taxon>
        <taxon>Stramenopiles</taxon>
        <taxon>Oomycota</taxon>
        <taxon>Saprolegniomycetes</taxon>
        <taxon>Saprolegniales</taxon>
        <taxon>Saprolegniaceae</taxon>
        <taxon>Saprolegnia</taxon>
    </lineage>
</organism>
<evidence type="ECO:0000256" key="2">
    <source>
        <dbReference type="ARBA" id="ARBA00004496"/>
    </source>
</evidence>
<protein>
    <recommendedName>
        <fullName evidence="8">Cleavage/polyadenylation specificity factor A subunit N-terminal domain-containing protein</fullName>
    </recommendedName>
</protein>
<dbReference type="AlphaFoldDB" id="T0RT39"/>
<proteinExistence type="predicted"/>
<comment type="subcellular location">
    <subcellularLocation>
        <location evidence="2">Cytoplasm</location>
    </subcellularLocation>
    <subcellularLocation>
        <location evidence="1">Nucleus</location>
    </subcellularLocation>
</comment>
<evidence type="ECO:0008006" key="8">
    <source>
        <dbReference type="Google" id="ProtNLM"/>
    </source>
</evidence>
<evidence type="ECO:0000313" key="7">
    <source>
        <dbReference type="Proteomes" id="UP000030762"/>
    </source>
</evidence>
<dbReference type="GO" id="GO:0005634">
    <property type="term" value="C:nucleus"/>
    <property type="evidence" value="ECO:0007669"/>
    <property type="project" value="UniProtKB-SubCell"/>
</dbReference>
<sequence length="461" mass="49201">MSAYLVNSRGDVLHATTDRDGHLATRKVFGLPHLAEAHPDTQYENASMAAIAPDALVLSDGTGELIVLSGDAISPWSIRFSGSPFGKPTSLTLLEARLENEYFVHGVASQLLFPTSADASGSTYAISAFSINLQSGSVTTTLVYTGGKPLGYASFASATDVLLLVEGPHELKVSLQQPPPTLSPIVHKRPHSDSADDDADGPELLKCPRAGIGFDGVHQSPHVPASSLGHATDATSLYDRFVTSSTPFSSMETPTSSAPASAPVPDESARIEIPTPDSILGGFEECDDLDPNATAVLYRYDVASRACLGRLPIDCRRFHFLGSSATPLQTSVTSHVPKTLLFQYDVHGAVFSVGADLRHLELLHDATFQALAYVQASKEQKKYLQFHPSASLAAIAEFEKRLFVYTGPQGGAGPHRRLHYLEELALKAPTIYGLQFLDASSLLLLTPSALLRVSIPSSSSH</sequence>
<name>T0RT39_SAPDV</name>
<dbReference type="OrthoDB" id="2148490at2759"/>
<feature type="compositionally biased region" description="Low complexity" evidence="5">
    <location>
        <begin position="249"/>
        <end position="266"/>
    </location>
</feature>
<keyword evidence="7" id="KW-1185">Reference proteome</keyword>
<dbReference type="RefSeq" id="XP_008610910.1">
    <property type="nucleotide sequence ID" value="XM_008612688.1"/>
</dbReference>
<evidence type="ECO:0000256" key="5">
    <source>
        <dbReference type="SAM" id="MobiDB-lite"/>
    </source>
</evidence>
<dbReference type="VEuPathDB" id="FungiDB:SDRG_06881"/>
<dbReference type="STRING" id="1156394.T0RT39"/>